<dbReference type="InterPro" id="IPR003593">
    <property type="entry name" value="AAA+_ATPase"/>
</dbReference>
<dbReference type="GO" id="GO:0016887">
    <property type="term" value="F:ATP hydrolysis activity"/>
    <property type="evidence" value="ECO:0007669"/>
    <property type="project" value="InterPro"/>
</dbReference>
<dbReference type="Pfam" id="PF00005">
    <property type="entry name" value="ABC_tran"/>
    <property type="match status" value="1"/>
</dbReference>
<comment type="subcellular location">
    <subcellularLocation>
        <location evidence="1">Cell membrane</location>
        <topology evidence="1">Peripheral membrane protein</topology>
    </subcellularLocation>
</comment>
<name>A0A857LJS0_9ACTN</name>
<evidence type="ECO:0000256" key="4">
    <source>
        <dbReference type="ARBA" id="ARBA00022840"/>
    </source>
</evidence>
<dbReference type="CDD" id="cd03230">
    <property type="entry name" value="ABC_DR_subfamily_A"/>
    <property type="match status" value="1"/>
</dbReference>
<gene>
    <name evidence="6" type="ORF">GII30_00830</name>
</gene>
<dbReference type="Gene3D" id="3.40.50.300">
    <property type="entry name" value="P-loop containing nucleotide triphosphate hydrolases"/>
    <property type="match status" value="1"/>
</dbReference>
<dbReference type="GO" id="GO:0005886">
    <property type="term" value="C:plasma membrane"/>
    <property type="evidence" value="ECO:0007669"/>
    <property type="project" value="UniProtKB-SubCell"/>
</dbReference>
<dbReference type="PROSITE" id="PS00211">
    <property type="entry name" value="ABC_TRANSPORTER_1"/>
    <property type="match status" value="1"/>
</dbReference>
<dbReference type="InterPro" id="IPR017871">
    <property type="entry name" value="ABC_transporter-like_CS"/>
</dbReference>
<keyword evidence="2" id="KW-0813">Transport</keyword>
<accession>A0A857LJS0</accession>
<dbReference type="PROSITE" id="PS50893">
    <property type="entry name" value="ABC_TRANSPORTER_2"/>
    <property type="match status" value="1"/>
</dbReference>
<dbReference type="GO" id="GO:0046677">
    <property type="term" value="P:response to antibiotic"/>
    <property type="evidence" value="ECO:0007669"/>
    <property type="project" value="UniProtKB-KW"/>
</dbReference>
<evidence type="ECO:0000256" key="5">
    <source>
        <dbReference type="ARBA" id="ARBA00023251"/>
    </source>
</evidence>
<dbReference type="GO" id="GO:0005524">
    <property type="term" value="F:ATP binding"/>
    <property type="evidence" value="ECO:0007669"/>
    <property type="project" value="UniProtKB-KW"/>
</dbReference>
<dbReference type="PANTHER" id="PTHR42711">
    <property type="entry name" value="ABC TRANSPORTER ATP-BINDING PROTEIN"/>
    <property type="match status" value="1"/>
</dbReference>
<evidence type="ECO:0000256" key="2">
    <source>
        <dbReference type="ARBA" id="ARBA00022448"/>
    </source>
</evidence>
<keyword evidence="5" id="KW-0046">Antibiotic resistance</keyword>
<dbReference type="SUPFAM" id="SSF52540">
    <property type="entry name" value="P-loop containing nucleoside triphosphate hydrolases"/>
    <property type="match status" value="1"/>
</dbReference>
<dbReference type="PANTHER" id="PTHR42711:SF16">
    <property type="entry name" value="ABC TRANSPORTER ATP-BINDING PROTEIN"/>
    <property type="match status" value="1"/>
</dbReference>
<dbReference type="InterPro" id="IPR050763">
    <property type="entry name" value="ABC_transporter_ATP-binding"/>
</dbReference>
<evidence type="ECO:0000313" key="6">
    <source>
        <dbReference type="EMBL" id="QHN37919.1"/>
    </source>
</evidence>
<keyword evidence="4 6" id="KW-0067">ATP-binding</keyword>
<dbReference type="SMART" id="SM00382">
    <property type="entry name" value="AAA"/>
    <property type="match status" value="1"/>
</dbReference>
<dbReference type="InterPro" id="IPR003439">
    <property type="entry name" value="ABC_transporter-like_ATP-bd"/>
</dbReference>
<protein>
    <submittedName>
        <fullName evidence="6">ATP-binding cassette domain-containing protein</fullName>
    </submittedName>
</protein>
<dbReference type="InterPro" id="IPR027417">
    <property type="entry name" value="P-loop_NTPase"/>
</dbReference>
<dbReference type="AlphaFoldDB" id="A0A857LJS0"/>
<dbReference type="EMBL" id="CP045810">
    <property type="protein sequence ID" value="QHN37919.1"/>
    <property type="molecule type" value="Genomic_DNA"/>
</dbReference>
<sequence>MCRRCPGGCNRCMPNHPGTSTQAATPQPGAPVVEIDGLCKSYDGRVVVDDLSMTVRPGEVVGLIGANGAGKTTTVEIIQGLRHADAGRVRVLGLHPHRDAARLRPLLGSQLQSSALPDRMRVGEAVALFAQPRPGAPAPDSDALLERFGLAYRRRYAFGSMSGGERQRLFLVLALLNTPRLVILDELTQGLDPTARRDVWAAVDQLRDVGTTVLLVTHELVEAEALCDRVIAMRDGKVLAAGTPAELVRRFAGAATVSFTWTPGDHLDLARDLNRLNRIEGVTRVRRNAGRVIVDGDVPVIAHVGAWLAASDQPVPPDLRVDQPGLEDALLTLLDSPRAA</sequence>
<organism evidence="6">
    <name type="scientific">Gordonia amarae</name>
    <dbReference type="NCBI Taxonomy" id="36821"/>
    <lineage>
        <taxon>Bacteria</taxon>
        <taxon>Bacillati</taxon>
        <taxon>Actinomycetota</taxon>
        <taxon>Actinomycetes</taxon>
        <taxon>Mycobacteriales</taxon>
        <taxon>Gordoniaceae</taxon>
        <taxon>Gordonia</taxon>
    </lineage>
</organism>
<proteinExistence type="predicted"/>
<reference evidence="6" key="1">
    <citation type="journal article" date="2021" name="Nat. Microbiol.">
        <title>Cocultivation of an ultrasmall environmental parasitic bacterium with lytic ability against bacteria associated with wastewater foams.</title>
        <authorList>
            <person name="Batinovic S."/>
            <person name="Rose J.J.A."/>
            <person name="Ratcliffe J."/>
            <person name="Seviour R.J."/>
            <person name="Petrovski S."/>
        </authorList>
    </citation>
    <scope>NUCLEOTIDE SEQUENCE</scope>
    <source>
        <strain evidence="6">CON44</strain>
    </source>
</reference>
<keyword evidence="3" id="KW-0547">Nucleotide-binding</keyword>
<evidence type="ECO:0000256" key="1">
    <source>
        <dbReference type="ARBA" id="ARBA00004202"/>
    </source>
</evidence>
<evidence type="ECO:0000256" key="3">
    <source>
        <dbReference type="ARBA" id="ARBA00022741"/>
    </source>
</evidence>